<comment type="caution">
    <text evidence="3">The sequence shown here is derived from an EMBL/GenBank/DDBJ whole genome shotgun (WGS) entry which is preliminary data.</text>
</comment>
<accession>A0A916UXZ3</accession>
<dbReference type="Proteomes" id="UP000637423">
    <property type="component" value="Unassembled WGS sequence"/>
</dbReference>
<keyword evidence="1" id="KW-0732">Signal</keyword>
<feature type="chain" id="PRO_5037823729" description="DUF2846 domain-containing protein" evidence="1">
    <location>
        <begin position="29"/>
        <end position="153"/>
    </location>
</feature>
<reference evidence="3" key="1">
    <citation type="journal article" date="2014" name="Int. J. Syst. Evol. Microbiol.">
        <title>Complete genome sequence of Corynebacterium casei LMG S-19264T (=DSM 44701T), isolated from a smear-ripened cheese.</title>
        <authorList>
            <consortium name="US DOE Joint Genome Institute (JGI-PGF)"/>
            <person name="Walter F."/>
            <person name="Albersmeier A."/>
            <person name="Kalinowski J."/>
            <person name="Ruckert C."/>
        </authorList>
    </citation>
    <scope>NUCLEOTIDE SEQUENCE</scope>
    <source>
        <strain evidence="3">CGMCC 1.10998</strain>
    </source>
</reference>
<proteinExistence type="predicted"/>
<keyword evidence="4" id="KW-1185">Reference proteome</keyword>
<feature type="signal peptide" evidence="1">
    <location>
        <begin position="1"/>
        <end position="28"/>
    </location>
</feature>
<evidence type="ECO:0000313" key="3">
    <source>
        <dbReference type="EMBL" id="GGC93388.1"/>
    </source>
</evidence>
<evidence type="ECO:0000256" key="1">
    <source>
        <dbReference type="SAM" id="SignalP"/>
    </source>
</evidence>
<dbReference type="AlphaFoldDB" id="A0A916UXZ3"/>
<evidence type="ECO:0000259" key="2">
    <source>
        <dbReference type="Pfam" id="PF11008"/>
    </source>
</evidence>
<reference evidence="3" key="2">
    <citation type="submission" date="2020-09" db="EMBL/GenBank/DDBJ databases">
        <authorList>
            <person name="Sun Q."/>
            <person name="Zhou Y."/>
        </authorList>
    </citation>
    <scope>NUCLEOTIDE SEQUENCE</scope>
    <source>
        <strain evidence="3">CGMCC 1.10998</strain>
    </source>
</reference>
<name>A0A916UXZ3_9BURK</name>
<dbReference type="PROSITE" id="PS51257">
    <property type="entry name" value="PROKAR_LIPOPROTEIN"/>
    <property type="match status" value="1"/>
</dbReference>
<dbReference type="Pfam" id="PF11008">
    <property type="entry name" value="DUF2846"/>
    <property type="match status" value="1"/>
</dbReference>
<dbReference type="EMBL" id="BMED01000006">
    <property type="protein sequence ID" value="GGC93388.1"/>
    <property type="molecule type" value="Genomic_DNA"/>
</dbReference>
<feature type="domain" description="DUF2846" evidence="2">
    <location>
        <begin position="42"/>
        <end position="122"/>
    </location>
</feature>
<protein>
    <recommendedName>
        <fullName evidence="2">DUF2846 domain-containing protein</fullName>
    </recommendedName>
</protein>
<dbReference type="RefSeq" id="WP_188568483.1">
    <property type="nucleotide sequence ID" value="NZ_BMED01000006.1"/>
</dbReference>
<evidence type="ECO:0000313" key="4">
    <source>
        <dbReference type="Proteomes" id="UP000637423"/>
    </source>
</evidence>
<gene>
    <name evidence="3" type="ORF">GCM10011396_45830</name>
</gene>
<organism evidence="3 4">
    <name type="scientific">Undibacterium terreum</name>
    <dbReference type="NCBI Taxonomy" id="1224302"/>
    <lineage>
        <taxon>Bacteria</taxon>
        <taxon>Pseudomonadati</taxon>
        <taxon>Pseudomonadota</taxon>
        <taxon>Betaproteobacteria</taxon>
        <taxon>Burkholderiales</taxon>
        <taxon>Oxalobacteraceae</taxon>
        <taxon>Undibacterium</taxon>
    </lineage>
</organism>
<dbReference type="InterPro" id="IPR022548">
    <property type="entry name" value="DUF2846"/>
</dbReference>
<sequence length="153" mass="16503">MASIKFKHYANLATALTASALLSACVTATGPQFSGVASPEPGKGDVYLYRSAAMAASLDSFAVTLDEKKIGSLANGSFLHLRIEPGQHKLTVKPSGLSKTSEVEMEIKSAETMFYKYEFPTGPLMNLFFAGSSIVQKDRTLAIEEMKELRSSK</sequence>